<dbReference type="InterPro" id="IPR008580">
    <property type="entry name" value="PPPDE_dom"/>
</dbReference>
<dbReference type="Gene3D" id="3.90.1720.30">
    <property type="entry name" value="PPPDE domains"/>
    <property type="match status" value="1"/>
</dbReference>
<evidence type="ECO:0000313" key="6">
    <source>
        <dbReference type="Proteomes" id="UP000095038"/>
    </source>
</evidence>
<dbReference type="STRING" id="1344418.A0A1D2VQL9"/>
<dbReference type="InterPro" id="IPR042266">
    <property type="entry name" value="PPPDE_sf"/>
</dbReference>
<evidence type="ECO:0000256" key="3">
    <source>
        <dbReference type="ARBA" id="ARBA00022801"/>
    </source>
</evidence>
<feature type="non-terminal residue" evidence="5">
    <location>
        <position position="1"/>
    </location>
</feature>
<dbReference type="GO" id="GO:0006508">
    <property type="term" value="P:proteolysis"/>
    <property type="evidence" value="ECO:0007669"/>
    <property type="project" value="UniProtKB-KW"/>
</dbReference>
<evidence type="ECO:0000259" key="4">
    <source>
        <dbReference type="PROSITE" id="PS51858"/>
    </source>
</evidence>
<dbReference type="RefSeq" id="XP_020050211.1">
    <property type="nucleotide sequence ID" value="XM_020189669.1"/>
</dbReference>
<dbReference type="AlphaFoldDB" id="A0A1D2VQL9"/>
<name>A0A1D2VQL9_9ASCO</name>
<dbReference type="InParanoid" id="A0A1D2VQL9"/>
<dbReference type="PANTHER" id="PTHR12378">
    <property type="entry name" value="DESUMOYLATING ISOPEPTIDASE"/>
    <property type="match status" value="1"/>
</dbReference>
<proteinExistence type="inferred from homology"/>
<comment type="similarity">
    <text evidence="1">Belongs to the DeSI family.</text>
</comment>
<reference evidence="6" key="1">
    <citation type="submission" date="2016-05" db="EMBL/GenBank/DDBJ databases">
        <title>Comparative genomics of biotechnologically important yeasts.</title>
        <authorList>
            <consortium name="DOE Joint Genome Institute"/>
            <person name="Riley R."/>
            <person name="Haridas S."/>
            <person name="Wolfe K.H."/>
            <person name="Lopes M.R."/>
            <person name="Hittinger C.T."/>
            <person name="Goker M."/>
            <person name="Salamov A."/>
            <person name="Wisecaver J."/>
            <person name="Long T.M."/>
            <person name="Aerts A.L."/>
            <person name="Barry K."/>
            <person name="Choi C."/>
            <person name="Clum A."/>
            <person name="Coughlan A.Y."/>
            <person name="Deshpande S."/>
            <person name="Douglass A.P."/>
            <person name="Hanson S.J."/>
            <person name="Klenk H.-P."/>
            <person name="Labutti K."/>
            <person name="Lapidus A."/>
            <person name="Lindquist E."/>
            <person name="Lipzen A."/>
            <person name="Meier-Kolthoff J.P."/>
            <person name="Ohm R.A."/>
            <person name="Otillar R.P."/>
            <person name="Pangilinan J."/>
            <person name="Peng Y."/>
            <person name="Rokas A."/>
            <person name="Rosa C.A."/>
            <person name="Scheuner C."/>
            <person name="Sibirny A.A."/>
            <person name="Slot J.C."/>
            <person name="Stielow J.B."/>
            <person name="Sun H."/>
            <person name="Kurtzman C.P."/>
            <person name="Blackwell M."/>
            <person name="Grigoriev I.V."/>
            <person name="Jeffries T.W."/>
        </authorList>
    </citation>
    <scope>NUCLEOTIDE SEQUENCE [LARGE SCALE GENOMIC DNA]</scope>
    <source>
        <strain evidence="6">DSM 1968</strain>
    </source>
</reference>
<keyword evidence="6" id="KW-1185">Reference proteome</keyword>
<dbReference type="EMBL" id="KV454475">
    <property type="protein sequence ID" value="ODV63904.1"/>
    <property type="molecule type" value="Genomic_DNA"/>
</dbReference>
<organism evidence="5 6">
    <name type="scientific">Ascoidea rubescens DSM 1968</name>
    <dbReference type="NCBI Taxonomy" id="1344418"/>
    <lineage>
        <taxon>Eukaryota</taxon>
        <taxon>Fungi</taxon>
        <taxon>Dikarya</taxon>
        <taxon>Ascomycota</taxon>
        <taxon>Saccharomycotina</taxon>
        <taxon>Saccharomycetes</taxon>
        <taxon>Ascoideaceae</taxon>
        <taxon>Ascoidea</taxon>
    </lineage>
</organism>
<feature type="non-terminal residue" evidence="5">
    <location>
        <position position="149"/>
    </location>
</feature>
<dbReference type="GO" id="GO:0070646">
    <property type="term" value="P:protein modification by small protein removal"/>
    <property type="evidence" value="ECO:0007669"/>
    <property type="project" value="TreeGrafter"/>
</dbReference>
<dbReference type="GO" id="GO:0008233">
    <property type="term" value="F:peptidase activity"/>
    <property type="evidence" value="ECO:0007669"/>
    <property type="project" value="UniProtKB-KW"/>
</dbReference>
<feature type="domain" description="PPPDE" evidence="4">
    <location>
        <begin position="10"/>
        <end position="149"/>
    </location>
</feature>
<dbReference type="SMART" id="SM01179">
    <property type="entry name" value="DUF862"/>
    <property type="match status" value="1"/>
</dbReference>
<sequence>VVEEPEDESFPVKLYVYDLSQGMARTMAPSFVGIDIEAIYHTSIVIYGLEYFFSRGITYCVPGYSHYGTPIEVIEFDKTFISQDIFSEYLGEISSIYSASTYNLFHNNCNHFTNDLVQFLTGKELPKKILDLPKRVLSTPMGQFFANLL</sequence>
<evidence type="ECO:0000313" key="5">
    <source>
        <dbReference type="EMBL" id="ODV63904.1"/>
    </source>
</evidence>
<evidence type="ECO:0000256" key="1">
    <source>
        <dbReference type="ARBA" id="ARBA00008140"/>
    </source>
</evidence>
<dbReference type="Pfam" id="PF05903">
    <property type="entry name" value="Peptidase_C97"/>
    <property type="match status" value="1"/>
</dbReference>
<dbReference type="PROSITE" id="PS51858">
    <property type="entry name" value="PPPDE"/>
    <property type="match status" value="1"/>
</dbReference>
<dbReference type="GeneID" id="30963305"/>
<accession>A0A1D2VQL9</accession>
<protein>
    <submittedName>
        <fullName evidence="5">DUF862-domain-containing protein</fullName>
    </submittedName>
</protein>
<keyword evidence="2" id="KW-0645">Protease</keyword>
<gene>
    <name evidence="5" type="ORF">ASCRUDRAFT_21090</name>
</gene>
<dbReference type="OrthoDB" id="21221at2759"/>
<dbReference type="Proteomes" id="UP000095038">
    <property type="component" value="Unassembled WGS sequence"/>
</dbReference>
<keyword evidence="3" id="KW-0378">Hydrolase</keyword>
<evidence type="ECO:0000256" key="2">
    <source>
        <dbReference type="ARBA" id="ARBA00022670"/>
    </source>
</evidence>
<dbReference type="PANTHER" id="PTHR12378:SF7">
    <property type="entry name" value="DESUMOYLATING ISOPEPTIDASE 1"/>
    <property type="match status" value="1"/>
</dbReference>